<dbReference type="OrthoDB" id="1938992at2759"/>
<feature type="compositionally biased region" description="Polar residues" evidence="1">
    <location>
        <begin position="615"/>
        <end position="630"/>
    </location>
</feature>
<dbReference type="PANTHER" id="PTHR38422">
    <property type="entry name" value="SOMETHING ABOUT SILENCING PROTEIN 4"/>
    <property type="match status" value="1"/>
</dbReference>
<dbReference type="VEuPathDB" id="FungiDB:BTJ68_07503"/>
<evidence type="ECO:0000259" key="2">
    <source>
        <dbReference type="Pfam" id="PF15460"/>
    </source>
</evidence>
<feature type="region of interest" description="Disordered" evidence="1">
    <location>
        <begin position="717"/>
        <end position="775"/>
    </location>
</feature>
<dbReference type="Pfam" id="PF15460">
    <property type="entry name" value="SAS4"/>
    <property type="match status" value="1"/>
</dbReference>
<reference evidence="4 5" key="1">
    <citation type="submission" date="2017-01" db="EMBL/GenBank/DDBJ databases">
        <title>The recent genome duplication of the halophilic yeast Hortaea werneckii: insights from long-read sequencing.</title>
        <authorList>
            <person name="Sinha S."/>
            <person name="Flibotte S."/>
            <person name="Neira M."/>
            <person name="Lenassi M."/>
            <person name="Gostincar C."/>
            <person name="Stajich J.E."/>
            <person name="Nislow C.E."/>
        </authorList>
    </citation>
    <scope>NUCLEOTIDE SEQUENCE [LARGE SCALE GENOMIC DNA]</scope>
    <source>
        <strain evidence="4 5">EXF-2000</strain>
    </source>
</reference>
<feature type="region of interest" description="Disordered" evidence="1">
    <location>
        <begin position="319"/>
        <end position="374"/>
    </location>
</feature>
<dbReference type="InParanoid" id="A0A1Z5TD31"/>
<feature type="region of interest" description="Disordered" evidence="1">
    <location>
        <begin position="405"/>
        <end position="492"/>
    </location>
</feature>
<dbReference type="AlphaFoldDB" id="A0A1Z5TD31"/>
<dbReference type="GO" id="GO:0004402">
    <property type="term" value="F:histone acetyltransferase activity"/>
    <property type="evidence" value="ECO:0007669"/>
    <property type="project" value="TreeGrafter"/>
</dbReference>
<evidence type="ECO:0000313" key="4">
    <source>
        <dbReference type="EMBL" id="OTA33955.1"/>
    </source>
</evidence>
<accession>A0A1Z5TD31</accession>
<feature type="compositionally biased region" description="Low complexity" evidence="1">
    <location>
        <begin position="218"/>
        <end position="241"/>
    </location>
</feature>
<dbReference type="Pfam" id="PF24845">
    <property type="entry name" value="DUF7721"/>
    <property type="match status" value="1"/>
</dbReference>
<dbReference type="STRING" id="1157616.A0A1Z5TD31"/>
<feature type="compositionally biased region" description="Basic and acidic residues" evidence="1">
    <location>
        <begin position="570"/>
        <end position="579"/>
    </location>
</feature>
<dbReference type="InterPro" id="IPR029184">
    <property type="entry name" value="Sas4_dom"/>
</dbReference>
<feature type="compositionally biased region" description="Low complexity" evidence="1">
    <location>
        <begin position="413"/>
        <end position="423"/>
    </location>
</feature>
<proteinExistence type="predicted"/>
<dbReference type="InterPro" id="IPR038988">
    <property type="entry name" value="Sas4"/>
</dbReference>
<sequence>MSYGGGYGGGGGYGHQSDYGRPEGAFSEGQQYGSGYGNSSGTSYGGGGGGYSNDFYGAQQHASSHAESSADEGMFSNVLGMLSGKQNELQQEDVDEDDAVRQHQNFYGGGGGGQATSGSMGSAAAMQALKMFNSGSGGSSGGGQNAFIGMAMGQASKLFDQQNSQGNVPEGHTKQDAIANAAKMALKMYMKSEMGGGSSGGSSGGGLMSLASKFLSPASKSRPAAAKKVAPTPPNITTANTHHPDDAIPNSTDDDGFDESDRPAKKRKLSIRQKQTTLDAHFAPFSQSPNGAGVGATTKPPNKVTVAQPHGQLVETLNGVRAPLDVKQDDLPTVKSPERLPPQPKPVNKAVENKKEEKRTLRSQDEGPRLKSELATYFPEYEDVVFGTDREAEFLTVDTALYITDDAAKKETTSSAASSPPKARTGSEHAAGENANGGRAMPATPHRKPSQQYNGCSPVDLDKIMAGFPAGTEDPLDDNHFEKSHKRAERKEKQLRNIEKERAMHEKVSLERLLDGLLGHDWLKVLGITGVTDSEAKKFEKPRAYFIAEVQSLVDKFKMWKDGERRQRLEREAARRAEESSEDEKEEADDGNESSEADSSVGPPSSELNAGATRQLLQETHSAVAVQQRSGFKIRLKKTPTSSPAAASHPPKQITQPPPASSSTPSARPPPHPHSSTTMTHEQHIPAWLHASPEPPITSFYAKRHLRDAALSKTRHGRNVTAFGHPLPEMPEEREFELPGELLTEEALRASARERRRRRRKGVVDAGGSGGGEVK</sequence>
<feature type="region of interest" description="Disordered" evidence="1">
    <location>
        <begin position="570"/>
        <end position="692"/>
    </location>
</feature>
<protein>
    <submittedName>
        <fullName evidence="4">Uncharacterized protein</fullName>
    </submittedName>
</protein>
<feature type="region of interest" description="Disordered" evidence="1">
    <location>
        <begin position="218"/>
        <end position="305"/>
    </location>
</feature>
<dbReference type="PANTHER" id="PTHR38422:SF1">
    <property type="entry name" value="SOMETHING ABOUT SILENCING PROTEIN 4"/>
    <property type="match status" value="1"/>
</dbReference>
<feature type="compositionally biased region" description="Basic and acidic residues" evidence="1">
    <location>
        <begin position="351"/>
        <end position="372"/>
    </location>
</feature>
<comment type="caution">
    <text evidence="4">The sequence shown here is derived from an EMBL/GenBank/DDBJ whole genome shotgun (WGS) entry which is preliminary data.</text>
</comment>
<dbReference type="Proteomes" id="UP000194280">
    <property type="component" value="Unassembled WGS sequence"/>
</dbReference>
<dbReference type="GO" id="GO:0033255">
    <property type="term" value="C:SAS acetyltransferase complex"/>
    <property type="evidence" value="ECO:0007669"/>
    <property type="project" value="InterPro"/>
</dbReference>
<evidence type="ECO:0000259" key="3">
    <source>
        <dbReference type="Pfam" id="PF24845"/>
    </source>
</evidence>
<name>A0A1Z5TD31_HORWE</name>
<feature type="compositionally biased region" description="Acidic residues" evidence="1">
    <location>
        <begin position="580"/>
        <end position="596"/>
    </location>
</feature>
<evidence type="ECO:0000313" key="5">
    <source>
        <dbReference type="Proteomes" id="UP000194280"/>
    </source>
</evidence>
<feature type="compositionally biased region" description="Low complexity" evidence="1">
    <location>
        <begin position="639"/>
        <end position="652"/>
    </location>
</feature>
<dbReference type="InterPro" id="IPR056138">
    <property type="entry name" value="DUF7721"/>
</dbReference>
<feature type="compositionally biased region" description="Gly residues" evidence="1">
    <location>
        <begin position="32"/>
        <end position="44"/>
    </location>
</feature>
<feature type="compositionally biased region" description="Basic and acidic residues" evidence="1">
    <location>
        <begin position="324"/>
        <end position="338"/>
    </location>
</feature>
<organism evidence="4 5">
    <name type="scientific">Hortaea werneckii EXF-2000</name>
    <dbReference type="NCBI Taxonomy" id="1157616"/>
    <lineage>
        <taxon>Eukaryota</taxon>
        <taxon>Fungi</taxon>
        <taxon>Dikarya</taxon>
        <taxon>Ascomycota</taxon>
        <taxon>Pezizomycotina</taxon>
        <taxon>Dothideomycetes</taxon>
        <taxon>Dothideomycetidae</taxon>
        <taxon>Mycosphaerellales</taxon>
        <taxon>Teratosphaeriaceae</taxon>
        <taxon>Hortaea</taxon>
    </lineage>
</organism>
<feature type="compositionally biased region" description="Gly residues" evidence="1">
    <location>
        <begin position="765"/>
        <end position="775"/>
    </location>
</feature>
<feature type="domain" description="Something about silencing protein 4" evidence="2">
    <location>
        <begin position="474"/>
        <end position="568"/>
    </location>
</feature>
<keyword evidence="5" id="KW-1185">Reference proteome</keyword>
<feature type="domain" description="DUF7721" evidence="3">
    <location>
        <begin position="54"/>
        <end position="137"/>
    </location>
</feature>
<evidence type="ECO:0000256" key="1">
    <source>
        <dbReference type="SAM" id="MobiDB-lite"/>
    </source>
</evidence>
<feature type="region of interest" description="Disordered" evidence="1">
    <location>
        <begin position="1"/>
        <end position="44"/>
    </location>
</feature>
<gene>
    <name evidence="4" type="ORF">BTJ68_07503</name>
</gene>
<feature type="compositionally biased region" description="Gly residues" evidence="1">
    <location>
        <begin position="1"/>
        <end position="14"/>
    </location>
</feature>
<dbReference type="EMBL" id="MUNK01000067">
    <property type="protein sequence ID" value="OTA33955.1"/>
    <property type="molecule type" value="Genomic_DNA"/>
</dbReference>